<comment type="caution">
    <text evidence="2">The sequence shown here is derived from an EMBL/GenBank/DDBJ whole genome shotgun (WGS) entry which is preliminary data.</text>
</comment>
<feature type="signal peptide" evidence="1">
    <location>
        <begin position="1"/>
        <end position="25"/>
    </location>
</feature>
<evidence type="ECO:0000313" key="2">
    <source>
        <dbReference type="EMBL" id="OAG74984.1"/>
    </source>
</evidence>
<accession>A0A177G6W4</accession>
<dbReference type="PATRIC" id="fig|178901.16.peg.4180"/>
<feature type="chain" id="PRO_5008061691" evidence="1">
    <location>
        <begin position="26"/>
        <end position="353"/>
    </location>
</feature>
<evidence type="ECO:0000256" key="1">
    <source>
        <dbReference type="SAM" id="SignalP"/>
    </source>
</evidence>
<organism evidence="2 3">
    <name type="scientific">Acetobacter malorum</name>
    <dbReference type="NCBI Taxonomy" id="178901"/>
    <lineage>
        <taxon>Bacteria</taxon>
        <taxon>Pseudomonadati</taxon>
        <taxon>Pseudomonadota</taxon>
        <taxon>Alphaproteobacteria</taxon>
        <taxon>Acetobacterales</taxon>
        <taxon>Acetobacteraceae</taxon>
        <taxon>Acetobacter</taxon>
    </lineage>
</organism>
<keyword evidence="1" id="KW-0732">Signal</keyword>
<dbReference type="Proteomes" id="UP000077349">
    <property type="component" value="Unassembled WGS sequence"/>
</dbReference>
<dbReference type="EMBL" id="LVHD01000183">
    <property type="protein sequence ID" value="OAG74984.1"/>
    <property type="molecule type" value="Genomic_DNA"/>
</dbReference>
<proteinExistence type="predicted"/>
<sequence length="353" mass="38433">MFRRSFLAFSLLTAGLPALPAPASASETHSPVSAPEIVLNTKAASVWAQCMSAAKHDVSHCNALSAATEGGKLADLSVPTFGALPSGTITLPSARKVQTLVDSMNQWSLQDIAQSVAVYVPPLKGSGLILRIFVVGNGAPLFSDMYVRRFSWDHDIPRLNETSGDPVMLIDARQVALYGNARESAAESVKDVLHHEMFHIYFAWYRATDTRWQKFLKTITPEKQLFLDVEDEGIAHYLGDPAWKQTGFPRAHGEAAMATLSNVVRALRNGTATPDMLQKANEGPFWDKYADIAGGLFATGIEKVFGVEAVRQCVQDGPASFILRYDAATQHDASLPPLPDTLRQWALGPEGRL</sequence>
<evidence type="ECO:0000313" key="3">
    <source>
        <dbReference type="Proteomes" id="UP000077349"/>
    </source>
</evidence>
<dbReference type="InterPro" id="IPR043754">
    <property type="entry name" value="DUF5700"/>
</dbReference>
<gene>
    <name evidence="2" type="ORF">Amal_03855</name>
</gene>
<protein>
    <submittedName>
        <fullName evidence="2">Uncharacterized protein</fullName>
    </submittedName>
</protein>
<reference evidence="2 3" key="1">
    <citation type="submission" date="2016-03" db="EMBL/GenBank/DDBJ databases">
        <title>Draft genome sequence of Acetobacter malorum CECT 7742, a strain isolated from strawberry vinegar.</title>
        <authorList>
            <person name="Sainz F."/>
            <person name="Mas A."/>
            <person name="Torija M.J."/>
        </authorList>
    </citation>
    <scope>NUCLEOTIDE SEQUENCE [LARGE SCALE GENOMIC DNA]</scope>
    <source>
        <strain evidence="2 3">CECT 7742</strain>
    </source>
</reference>
<name>A0A177G6W4_9PROT</name>
<dbReference type="AlphaFoldDB" id="A0A177G6W4"/>
<dbReference type="Pfam" id="PF18958">
    <property type="entry name" value="DUF5700"/>
    <property type="match status" value="1"/>
</dbReference>